<proteinExistence type="predicted"/>
<comment type="caution">
    <text evidence="2">The sequence shown here is derived from an EMBL/GenBank/DDBJ whole genome shotgun (WGS) entry which is preliminary data.</text>
</comment>
<sequence length="78" mass="8470">SVEEEGDGKSNPGPGDAFQSKDLPMNFVVIQGESKNGYTGSGETVNGELYGMFEVGERSDENEAEFDIEIESFVCCCY</sequence>
<protein>
    <submittedName>
        <fullName evidence="2">Uncharacterized protein</fullName>
    </submittedName>
</protein>
<dbReference type="Proteomes" id="UP000324800">
    <property type="component" value="Unassembled WGS sequence"/>
</dbReference>
<reference evidence="2 3" key="1">
    <citation type="submission" date="2019-03" db="EMBL/GenBank/DDBJ databases">
        <title>Single cell metagenomics reveals metabolic interactions within the superorganism composed of flagellate Streblomastix strix and complex community of Bacteroidetes bacteria on its surface.</title>
        <authorList>
            <person name="Treitli S.C."/>
            <person name="Kolisko M."/>
            <person name="Husnik F."/>
            <person name="Keeling P."/>
            <person name="Hampl V."/>
        </authorList>
    </citation>
    <scope>NUCLEOTIDE SEQUENCE [LARGE SCALE GENOMIC DNA]</scope>
    <source>
        <strain evidence="2">ST1C</strain>
    </source>
</reference>
<feature type="region of interest" description="Disordered" evidence="1">
    <location>
        <begin position="1"/>
        <end position="22"/>
    </location>
</feature>
<feature type="non-terminal residue" evidence="2">
    <location>
        <position position="1"/>
    </location>
</feature>
<accession>A0A5J4QMN9</accession>
<dbReference type="EMBL" id="SNRW01044719">
    <property type="protein sequence ID" value="KAA6323166.1"/>
    <property type="molecule type" value="Genomic_DNA"/>
</dbReference>
<organism evidence="2 3">
    <name type="scientific">Streblomastix strix</name>
    <dbReference type="NCBI Taxonomy" id="222440"/>
    <lineage>
        <taxon>Eukaryota</taxon>
        <taxon>Metamonada</taxon>
        <taxon>Preaxostyla</taxon>
        <taxon>Oxymonadida</taxon>
        <taxon>Streblomastigidae</taxon>
        <taxon>Streblomastix</taxon>
    </lineage>
</organism>
<dbReference type="AlphaFoldDB" id="A0A5J4QMN9"/>
<name>A0A5J4QMN9_9EUKA</name>
<evidence type="ECO:0000313" key="2">
    <source>
        <dbReference type="EMBL" id="KAA6323166.1"/>
    </source>
</evidence>
<evidence type="ECO:0000313" key="3">
    <source>
        <dbReference type="Proteomes" id="UP000324800"/>
    </source>
</evidence>
<evidence type="ECO:0000256" key="1">
    <source>
        <dbReference type="SAM" id="MobiDB-lite"/>
    </source>
</evidence>
<gene>
    <name evidence="2" type="ORF">EZS28_054347</name>
</gene>